<reference evidence="3" key="1">
    <citation type="submission" date="2022-04" db="EMBL/GenBank/DDBJ databases">
        <title>Halocatena sp. nov., isolated from a salt lake.</title>
        <authorList>
            <person name="Cui H.-L."/>
        </authorList>
    </citation>
    <scope>NUCLEOTIDE SEQUENCE</scope>
    <source>
        <strain evidence="3">AD-1</strain>
    </source>
</reference>
<evidence type="ECO:0000259" key="2">
    <source>
        <dbReference type="Pfam" id="PF11127"/>
    </source>
</evidence>
<keyword evidence="1" id="KW-0812">Transmembrane</keyword>
<gene>
    <name evidence="3" type="ORF">MW046_01205</name>
</gene>
<dbReference type="AlphaFoldDB" id="A0A8U0A1M3"/>
<evidence type="ECO:0000313" key="3">
    <source>
        <dbReference type="EMBL" id="UPM43081.1"/>
    </source>
</evidence>
<keyword evidence="4" id="KW-1185">Reference proteome</keyword>
<evidence type="ECO:0000256" key="1">
    <source>
        <dbReference type="SAM" id="Phobius"/>
    </source>
</evidence>
<dbReference type="KEGG" id="haad:MW046_01205"/>
<protein>
    <submittedName>
        <fullName evidence="3">DUF2892 domain-containing protein</fullName>
    </submittedName>
</protein>
<feature type="transmembrane region" description="Helical" evidence="1">
    <location>
        <begin position="43"/>
        <end position="65"/>
    </location>
</feature>
<feature type="transmembrane region" description="Helical" evidence="1">
    <location>
        <begin position="12"/>
        <end position="31"/>
    </location>
</feature>
<sequence>MAFERNVGGIDRIVRGVLGTWLLLVTIRAMLNGQRTKAFATGIASVGLLFNVVIGWCGLNAALGVDSCQR</sequence>
<keyword evidence="1" id="KW-0472">Membrane</keyword>
<proteinExistence type="predicted"/>
<dbReference type="Pfam" id="PF11127">
    <property type="entry name" value="YgaP-like_TM"/>
    <property type="match status" value="1"/>
</dbReference>
<dbReference type="RefSeq" id="WP_247993751.1">
    <property type="nucleotide sequence ID" value="NZ_CP096019.1"/>
</dbReference>
<organism evidence="3 4">
    <name type="scientific">Halocatena salina</name>
    <dbReference type="NCBI Taxonomy" id="2934340"/>
    <lineage>
        <taxon>Archaea</taxon>
        <taxon>Methanobacteriati</taxon>
        <taxon>Methanobacteriota</taxon>
        <taxon>Stenosarchaea group</taxon>
        <taxon>Halobacteria</taxon>
        <taxon>Halobacteriales</taxon>
        <taxon>Natronomonadaceae</taxon>
        <taxon>Halocatena</taxon>
    </lineage>
</organism>
<dbReference type="Proteomes" id="UP000831768">
    <property type="component" value="Chromosome"/>
</dbReference>
<feature type="domain" description="Inner membrane protein YgaP-like transmembrane" evidence="2">
    <location>
        <begin position="4"/>
        <end position="69"/>
    </location>
</feature>
<evidence type="ECO:0000313" key="4">
    <source>
        <dbReference type="Proteomes" id="UP000831768"/>
    </source>
</evidence>
<accession>A0A8U0A1M3</accession>
<dbReference type="InterPro" id="IPR021309">
    <property type="entry name" value="YgaP-like_TM"/>
</dbReference>
<dbReference type="GeneID" id="71926622"/>
<keyword evidence="1" id="KW-1133">Transmembrane helix</keyword>
<name>A0A8U0A1M3_9EURY</name>
<dbReference type="EMBL" id="CP096019">
    <property type="protein sequence ID" value="UPM43081.1"/>
    <property type="molecule type" value="Genomic_DNA"/>
</dbReference>